<dbReference type="Gene3D" id="3.40.50.150">
    <property type="entry name" value="Vaccinia Virus protein VP39"/>
    <property type="match status" value="1"/>
</dbReference>
<keyword evidence="1" id="KW-0812">Transmembrane</keyword>
<evidence type="ECO:0000313" key="3">
    <source>
        <dbReference type="EMBL" id="KIM24961.1"/>
    </source>
</evidence>
<keyword evidence="1" id="KW-1133">Transmembrane helix</keyword>
<dbReference type="EMBL" id="KN824318">
    <property type="protein sequence ID" value="KIM24961.1"/>
    <property type="molecule type" value="Genomic_DNA"/>
</dbReference>
<feature type="transmembrane region" description="Helical" evidence="1">
    <location>
        <begin position="30"/>
        <end position="53"/>
    </location>
</feature>
<dbReference type="OrthoDB" id="2013972at2759"/>
<dbReference type="Proteomes" id="UP000054097">
    <property type="component" value="Unassembled WGS sequence"/>
</dbReference>
<sequence>MVARIRYNPNYPAPINLLEASQRWLSPFMAFRPVVCLIICACWGIIILGIHGSAKFENVEWGSFASILTLWPFWWSCLCLTACTVTAIQAIRCNVQEIPQVWKQKAKSVMGSVEPGSVILVLNCGVGASAIPFAREAVLTGKAKQVQFVCIDHFHPLSSYPYRPEELLYNLVDAGLFPESVTAHKLSKDNSRSGSPTVQYTKLPFASGSVSLIICDRVLIKGILKGRFDYECLQELARVLRPGGRLILQDPRLSKSMARIMKRISSQAIWKSIMVERAASKHWIDLVKSDKPNYMSTEIGEINDIA</sequence>
<evidence type="ECO:0000259" key="2">
    <source>
        <dbReference type="Pfam" id="PF08241"/>
    </source>
</evidence>
<protein>
    <recommendedName>
        <fullName evidence="2">Methyltransferase type 11 domain-containing protein</fullName>
    </recommendedName>
</protein>
<accession>A0A0C3B094</accession>
<feature type="domain" description="Methyltransferase type 11" evidence="2">
    <location>
        <begin position="199"/>
        <end position="248"/>
    </location>
</feature>
<feature type="transmembrane region" description="Helical" evidence="1">
    <location>
        <begin position="73"/>
        <end position="95"/>
    </location>
</feature>
<proteinExistence type="predicted"/>
<dbReference type="AlphaFoldDB" id="A0A0C3B094"/>
<evidence type="ECO:0000313" key="4">
    <source>
        <dbReference type="Proteomes" id="UP000054097"/>
    </source>
</evidence>
<reference evidence="3 4" key="1">
    <citation type="submission" date="2014-04" db="EMBL/GenBank/DDBJ databases">
        <authorList>
            <consortium name="DOE Joint Genome Institute"/>
            <person name="Kuo A."/>
            <person name="Zuccaro A."/>
            <person name="Kohler A."/>
            <person name="Nagy L.G."/>
            <person name="Floudas D."/>
            <person name="Copeland A."/>
            <person name="Barry K.W."/>
            <person name="Cichocki N."/>
            <person name="Veneault-Fourrey C."/>
            <person name="LaButti K."/>
            <person name="Lindquist E.A."/>
            <person name="Lipzen A."/>
            <person name="Lundell T."/>
            <person name="Morin E."/>
            <person name="Murat C."/>
            <person name="Sun H."/>
            <person name="Tunlid A."/>
            <person name="Henrissat B."/>
            <person name="Grigoriev I.V."/>
            <person name="Hibbett D.S."/>
            <person name="Martin F."/>
            <person name="Nordberg H.P."/>
            <person name="Cantor M.N."/>
            <person name="Hua S.X."/>
        </authorList>
    </citation>
    <scope>NUCLEOTIDE SEQUENCE [LARGE SCALE GENOMIC DNA]</scope>
    <source>
        <strain evidence="3 4">MAFF 305830</strain>
    </source>
</reference>
<gene>
    <name evidence="3" type="ORF">M408DRAFT_10671</name>
</gene>
<dbReference type="SUPFAM" id="SSF53335">
    <property type="entry name" value="S-adenosyl-L-methionine-dependent methyltransferases"/>
    <property type="match status" value="1"/>
</dbReference>
<evidence type="ECO:0000256" key="1">
    <source>
        <dbReference type="SAM" id="Phobius"/>
    </source>
</evidence>
<dbReference type="HOGENOM" id="CLU_909629_0_0_1"/>
<keyword evidence="1" id="KW-0472">Membrane</keyword>
<dbReference type="Pfam" id="PF08241">
    <property type="entry name" value="Methyltransf_11"/>
    <property type="match status" value="1"/>
</dbReference>
<keyword evidence="4" id="KW-1185">Reference proteome</keyword>
<name>A0A0C3B094_SERVB</name>
<dbReference type="InterPro" id="IPR029063">
    <property type="entry name" value="SAM-dependent_MTases_sf"/>
</dbReference>
<dbReference type="InterPro" id="IPR013216">
    <property type="entry name" value="Methyltransf_11"/>
</dbReference>
<dbReference type="GO" id="GO:0008757">
    <property type="term" value="F:S-adenosylmethionine-dependent methyltransferase activity"/>
    <property type="evidence" value="ECO:0007669"/>
    <property type="project" value="InterPro"/>
</dbReference>
<organism evidence="3 4">
    <name type="scientific">Serendipita vermifera MAFF 305830</name>
    <dbReference type="NCBI Taxonomy" id="933852"/>
    <lineage>
        <taxon>Eukaryota</taxon>
        <taxon>Fungi</taxon>
        <taxon>Dikarya</taxon>
        <taxon>Basidiomycota</taxon>
        <taxon>Agaricomycotina</taxon>
        <taxon>Agaricomycetes</taxon>
        <taxon>Sebacinales</taxon>
        <taxon>Serendipitaceae</taxon>
        <taxon>Serendipita</taxon>
    </lineage>
</organism>
<reference evidence="4" key="2">
    <citation type="submission" date="2015-01" db="EMBL/GenBank/DDBJ databases">
        <title>Evolutionary Origins and Diversification of the Mycorrhizal Mutualists.</title>
        <authorList>
            <consortium name="DOE Joint Genome Institute"/>
            <consortium name="Mycorrhizal Genomics Consortium"/>
            <person name="Kohler A."/>
            <person name="Kuo A."/>
            <person name="Nagy L.G."/>
            <person name="Floudas D."/>
            <person name="Copeland A."/>
            <person name="Barry K.W."/>
            <person name="Cichocki N."/>
            <person name="Veneault-Fourrey C."/>
            <person name="LaButti K."/>
            <person name="Lindquist E.A."/>
            <person name="Lipzen A."/>
            <person name="Lundell T."/>
            <person name="Morin E."/>
            <person name="Murat C."/>
            <person name="Riley R."/>
            <person name="Ohm R."/>
            <person name="Sun H."/>
            <person name="Tunlid A."/>
            <person name="Henrissat B."/>
            <person name="Grigoriev I.V."/>
            <person name="Hibbett D.S."/>
            <person name="Martin F."/>
        </authorList>
    </citation>
    <scope>NUCLEOTIDE SEQUENCE [LARGE SCALE GENOMIC DNA]</scope>
    <source>
        <strain evidence="4">MAFF 305830</strain>
    </source>
</reference>